<organism evidence="2 3">
    <name type="scientific">Crocosphaera watsonii WH 0402</name>
    <dbReference type="NCBI Taxonomy" id="1284629"/>
    <lineage>
        <taxon>Bacteria</taxon>
        <taxon>Bacillati</taxon>
        <taxon>Cyanobacteriota</taxon>
        <taxon>Cyanophyceae</taxon>
        <taxon>Oscillatoriophycideae</taxon>
        <taxon>Chroococcales</taxon>
        <taxon>Aphanothecaceae</taxon>
        <taxon>Crocosphaera</taxon>
    </lineage>
</organism>
<keyword evidence="1" id="KW-1133">Transmembrane helix</keyword>
<comment type="caution">
    <text evidence="2">The sequence shown here is derived from an EMBL/GenBank/DDBJ whole genome shotgun (WGS) entry which is preliminary data.</text>
</comment>
<dbReference type="Proteomes" id="UP000018130">
    <property type="component" value="Unassembled WGS sequence"/>
</dbReference>
<reference evidence="2 3" key="1">
    <citation type="submission" date="2013-01" db="EMBL/GenBank/DDBJ databases">
        <authorList>
            <person name="Bench S."/>
        </authorList>
    </citation>
    <scope>NUCLEOTIDE SEQUENCE [LARGE SCALE GENOMIC DNA]</scope>
    <source>
        <strain evidence="2 3">WH 0402</strain>
    </source>
</reference>
<evidence type="ECO:0000313" key="3">
    <source>
        <dbReference type="Proteomes" id="UP000018130"/>
    </source>
</evidence>
<name>T2JVL4_CROWT</name>
<dbReference type="AlphaFoldDB" id="T2JVL4"/>
<keyword evidence="1" id="KW-0472">Membrane</keyword>
<dbReference type="EMBL" id="CAQN01000938">
    <property type="protein sequence ID" value="CCQ69260.1"/>
    <property type="molecule type" value="Genomic_DNA"/>
</dbReference>
<proteinExistence type="predicted"/>
<feature type="transmembrane region" description="Helical" evidence="1">
    <location>
        <begin position="20"/>
        <end position="36"/>
    </location>
</feature>
<sequence length="52" mass="5968">MVTVWSKLFYILHDSWGGDLYSVGMLGTIVGLNWLLDHFSKNYNMTDEVSNV</sequence>
<protein>
    <submittedName>
        <fullName evidence="2">Uncharacterized protein</fullName>
    </submittedName>
</protein>
<evidence type="ECO:0000256" key="1">
    <source>
        <dbReference type="SAM" id="Phobius"/>
    </source>
</evidence>
<accession>T2JVL4</accession>
<evidence type="ECO:0000313" key="2">
    <source>
        <dbReference type="EMBL" id="CCQ69260.1"/>
    </source>
</evidence>
<reference evidence="2 3" key="2">
    <citation type="submission" date="2013-09" db="EMBL/GenBank/DDBJ databases">
        <title>Whole genome comparison of six Crocosphaera watsonii strains with differing phenotypes.</title>
        <authorList>
            <person name="Bench S.R."/>
            <person name="Heller P."/>
            <person name="Frank I."/>
            <person name="Arciniega M."/>
            <person name="Shilova I.N."/>
            <person name="Zehr J.P."/>
        </authorList>
    </citation>
    <scope>NUCLEOTIDE SEQUENCE [LARGE SCALE GENOMIC DNA]</scope>
    <source>
        <strain evidence="2 3">WH 0402</strain>
    </source>
</reference>
<gene>
    <name evidence="2" type="ORF">CWATWH0402_1010</name>
</gene>
<keyword evidence="1" id="KW-0812">Transmembrane</keyword>